<organism evidence="11 12">
    <name type="scientific">Syntrophus aciditrophicus (strain SB)</name>
    <dbReference type="NCBI Taxonomy" id="56780"/>
    <lineage>
        <taxon>Bacteria</taxon>
        <taxon>Pseudomonadati</taxon>
        <taxon>Thermodesulfobacteriota</taxon>
        <taxon>Syntrophia</taxon>
        <taxon>Syntrophales</taxon>
        <taxon>Syntrophaceae</taxon>
        <taxon>Syntrophus</taxon>
    </lineage>
</organism>
<evidence type="ECO:0000313" key="11">
    <source>
        <dbReference type="EMBL" id="ABC78216.1"/>
    </source>
</evidence>
<dbReference type="InParanoid" id="Q2LVV9"/>
<dbReference type="STRING" id="56780.SYN_01760"/>
<keyword evidence="5" id="KW-0997">Cell inner membrane</keyword>
<dbReference type="Proteomes" id="UP000001933">
    <property type="component" value="Chromosome"/>
</dbReference>
<evidence type="ECO:0000256" key="1">
    <source>
        <dbReference type="ARBA" id="ARBA00004377"/>
    </source>
</evidence>
<gene>
    <name evidence="11" type="ORF">SYN_01760</name>
</gene>
<dbReference type="InterPro" id="IPR010052">
    <property type="entry name" value="T2SS_protein-GspI"/>
</dbReference>
<accession>Q2LVV9</accession>
<protein>
    <submittedName>
        <fullName evidence="11">Hypothetical membrane protein</fullName>
    </submittedName>
</protein>
<dbReference type="GO" id="GO:0015627">
    <property type="term" value="C:type II protein secretion system complex"/>
    <property type="evidence" value="ECO:0007669"/>
    <property type="project" value="InterPro"/>
</dbReference>
<dbReference type="Gene3D" id="3.30.700.10">
    <property type="entry name" value="Glycoprotein, Type 4 Pilin"/>
    <property type="match status" value="1"/>
</dbReference>
<dbReference type="EMBL" id="CP000252">
    <property type="protein sequence ID" value="ABC78216.1"/>
    <property type="molecule type" value="Genomic_DNA"/>
</dbReference>
<dbReference type="NCBIfam" id="TIGR02532">
    <property type="entry name" value="IV_pilin_GFxxxE"/>
    <property type="match status" value="1"/>
</dbReference>
<keyword evidence="12" id="KW-1185">Reference proteome</keyword>
<dbReference type="AlphaFoldDB" id="Q2LVV9"/>
<dbReference type="InterPro" id="IPR012902">
    <property type="entry name" value="N_methyl_site"/>
</dbReference>
<evidence type="ECO:0000256" key="6">
    <source>
        <dbReference type="ARBA" id="ARBA00022692"/>
    </source>
</evidence>
<evidence type="ECO:0000256" key="9">
    <source>
        <dbReference type="SAM" id="MobiDB-lite"/>
    </source>
</evidence>
<keyword evidence="4" id="KW-0488">Methylation</keyword>
<evidence type="ECO:0000313" key="12">
    <source>
        <dbReference type="Proteomes" id="UP000001933"/>
    </source>
</evidence>
<keyword evidence="6 10" id="KW-0812">Transmembrane</keyword>
<dbReference type="HOGENOM" id="CLU_1748734_0_0_7"/>
<sequence length="149" mass="16121">MSFSIECKKKDSGETSQGNSRVKSFRAGFTLIEVLVAICLIGIALLSMTSLTTMVIKGNAYSKTRTTATTLAKDKLEELKNTSYSNLPSSGTDYAASTGAVQASATGAYYTREWEIEDSVANVKNVTVTVSWPWQGSERNVALKTMVSR</sequence>
<evidence type="ECO:0000256" key="10">
    <source>
        <dbReference type="SAM" id="Phobius"/>
    </source>
</evidence>
<keyword evidence="3" id="KW-1003">Cell membrane</keyword>
<feature type="transmembrane region" description="Helical" evidence="10">
    <location>
        <begin position="34"/>
        <end position="56"/>
    </location>
</feature>
<comment type="subcellular location">
    <subcellularLocation>
        <location evidence="1">Cell inner membrane</location>
        <topology evidence="1">Single-pass membrane protein</topology>
    </subcellularLocation>
</comment>
<keyword evidence="8 10" id="KW-0472">Membrane</keyword>
<evidence type="ECO:0000256" key="5">
    <source>
        <dbReference type="ARBA" id="ARBA00022519"/>
    </source>
</evidence>
<reference evidence="11 12" key="1">
    <citation type="journal article" date="2007" name="Proc. Natl. Acad. Sci. U.S.A.">
        <title>The genome of Syntrophus aciditrophicus: life at the thermodynamic limit of microbial growth.</title>
        <authorList>
            <person name="McInerney M.J."/>
            <person name="Rohlin L."/>
            <person name="Mouttaki H."/>
            <person name="Kim U."/>
            <person name="Krupp R.S."/>
            <person name="Rios-Hernandez L."/>
            <person name="Sieber J."/>
            <person name="Struchtemeyer C.G."/>
            <person name="Bhattacharyya A."/>
            <person name="Campbell J.W."/>
            <person name="Gunsalus R.P."/>
        </authorList>
    </citation>
    <scope>NUCLEOTIDE SEQUENCE [LARGE SCALE GENOMIC DNA]</scope>
    <source>
        <strain evidence="11 12">SB</strain>
    </source>
</reference>
<evidence type="ECO:0000256" key="8">
    <source>
        <dbReference type="ARBA" id="ARBA00023136"/>
    </source>
</evidence>
<evidence type="ECO:0000256" key="7">
    <source>
        <dbReference type="ARBA" id="ARBA00022989"/>
    </source>
</evidence>
<dbReference type="GO" id="GO:0005886">
    <property type="term" value="C:plasma membrane"/>
    <property type="evidence" value="ECO:0007669"/>
    <property type="project" value="UniProtKB-SubCell"/>
</dbReference>
<dbReference type="PANTHER" id="PTHR38779:SF2">
    <property type="entry name" value="TYPE II SECRETION SYSTEM PROTEIN I-RELATED"/>
    <property type="match status" value="1"/>
</dbReference>
<name>Q2LVV9_SYNAS</name>
<evidence type="ECO:0000256" key="2">
    <source>
        <dbReference type="ARBA" id="ARBA00008358"/>
    </source>
</evidence>
<dbReference type="PANTHER" id="PTHR38779">
    <property type="entry name" value="TYPE II SECRETION SYSTEM PROTEIN I-RELATED"/>
    <property type="match status" value="1"/>
</dbReference>
<evidence type="ECO:0000256" key="4">
    <source>
        <dbReference type="ARBA" id="ARBA00022481"/>
    </source>
</evidence>
<dbReference type="GO" id="GO:0015628">
    <property type="term" value="P:protein secretion by the type II secretion system"/>
    <property type="evidence" value="ECO:0007669"/>
    <property type="project" value="InterPro"/>
</dbReference>
<comment type="similarity">
    <text evidence="2">Belongs to the GSP I family.</text>
</comment>
<evidence type="ECO:0000256" key="3">
    <source>
        <dbReference type="ARBA" id="ARBA00022475"/>
    </source>
</evidence>
<dbReference type="OrthoDB" id="5432521at2"/>
<dbReference type="KEGG" id="sat:SYN_01760"/>
<dbReference type="Pfam" id="PF07963">
    <property type="entry name" value="N_methyl"/>
    <property type="match status" value="1"/>
</dbReference>
<keyword evidence="7 10" id="KW-1133">Transmembrane helix</keyword>
<feature type="compositionally biased region" description="Basic and acidic residues" evidence="9">
    <location>
        <begin position="1"/>
        <end position="13"/>
    </location>
</feature>
<proteinExistence type="inferred from homology"/>
<feature type="region of interest" description="Disordered" evidence="9">
    <location>
        <begin position="1"/>
        <end position="20"/>
    </location>
</feature>
<dbReference type="eggNOG" id="COG4967">
    <property type="taxonomic scope" value="Bacteria"/>
</dbReference>